<dbReference type="GO" id="GO:0016740">
    <property type="term" value="F:transferase activity"/>
    <property type="evidence" value="ECO:0007669"/>
    <property type="project" value="UniProtKB-KW"/>
</dbReference>
<proteinExistence type="inferred from homology"/>
<comment type="similarity">
    <text evidence="2">Belongs to the YkuD family.</text>
</comment>
<keyword evidence="6 7" id="KW-0961">Cell wall biogenesis/degradation</keyword>
<feature type="region of interest" description="Disordered" evidence="8">
    <location>
        <begin position="377"/>
        <end position="397"/>
    </location>
</feature>
<dbReference type="GO" id="GO:0009252">
    <property type="term" value="P:peptidoglycan biosynthetic process"/>
    <property type="evidence" value="ECO:0007669"/>
    <property type="project" value="UniProtKB-UniPathway"/>
</dbReference>
<dbReference type="PANTHER" id="PTHR36699">
    <property type="entry name" value="LD-TRANSPEPTIDASE"/>
    <property type="match status" value="1"/>
</dbReference>
<feature type="active site" description="Nucleophile" evidence="7">
    <location>
        <position position="157"/>
    </location>
</feature>
<dbReference type="GO" id="GO:0071555">
    <property type="term" value="P:cell wall organization"/>
    <property type="evidence" value="ECO:0007669"/>
    <property type="project" value="UniProtKB-UniRule"/>
</dbReference>
<feature type="active site" description="Proton donor/acceptor" evidence="7">
    <location>
        <position position="149"/>
    </location>
</feature>
<evidence type="ECO:0000259" key="9">
    <source>
        <dbReference type="PROSITE" id="PS52029"/>
    </source>
</evidence>
<dbReference type="PANTHER" id="PTHR36699:SF1">
    <property type="entry name" value="L,D-TRANSPEPTIDASE YAFK-RELATED"/>
    <property type="match status" value="1"/>
</dbReference>
<sequence length="503" mass="53612">MAVRPLAAAGLIALALGLGACQDGMLVGGASTRHLTPIPAQTLSLMQTKGMSQSDPILIRAYKKEAEMEVWKRDGSGQYALLKTFPICRWSGQLGPKTKQGDRQAPEGFYTITPGQMNPNSSYYLSFDTGYPNAFDRANGRTGNYLMVHGTCSSAGCFAMTDASMAEIYAIAREAFSGGQRAFQFQSYPFRMTAQNMAKFRNDPNAPFWKNLKEGADYFEALRQEPKVGLCGTKYVFGGADAAAGSCTPKVDPLVAEKRSHDDQQIAELVAKGTPATRVVYQDGGQNPVFRPANVTAFASLGTKEEEQPYSAKEFGRHHLGEISRPETLAAAPEEIVIEPKAKATMLASGPIPTKAAAAALARKEKPAPVMLAAQTQPAKAELRTDTAQAEPAKDADKPVRVTVADADGDLSAFQKVFGGLTAKEAATPAPAPATPATDAATVEPAKQVHAARARIQAHMTKPVTATGAIADAKKSDTKKPDHAKVAEARKADKLTEKTDRKP</sequence>
<organism evidence="11 12">
    <name type="scientific">Methylobacterium dankookense</name>
    <dbReference type="NCBI Taxonomy" id="560405"/>
    <lineage>
        <taxon>Bacteria</taxon>
        <taxon>Pseudomonadati</taxon>
        <taxon>Pseudomonadota</taxon>
        <taxon>Alphaproteobacteria</taxon>
        <taxon>Hyphomicrobiales</taxon>
        <taxon>Methylobacteriaceae</taxon>
        <taxon>Methylobacterium</taxon>
    </lineage>
</organism>
<evidence type="ECO:0000256" key="7">
    <source>
        <dbReference type="PROSITE-ProRule" id="PRU01373"/>
    </source>
</evidence>
<evidence type="ECO:0000313" key="12">
    <source>
        <dbReference type="Proteomes" id="UP000401717"/>
    </source>
</evidence>
<evidence type="ECO:0000256" key="5">
    <source>
        <dbReference type="ARBA" id="ARBA00022984"/>
    </source>
</evidence>
<evidence type="ECO:0000313" key="10">
    <source>
        <dbReference type="EMBL" id="GJD58512.1"/>
    </source>
</evidence>
<dbReference type="InterPro" id="IPR005490">
    <property type="entry name" value="LD_TPept_cat_dom"/>
</dbReference>
<evidence type="ECO:0000256" key="1">
    <source>
        <dbReference type="ARBA" id="ARBA00004752"/>
    </source>
</evidence>
<dbReference type="Proteomes" id="UP000401717">
    <property type="component" value="Unassembled WGS sequence"/>
</dbReference>
<dbReference type="InterPro" id="IPR038063">
    <property type="entry name" value="Transpep_catalytic_dom"/>
</dbReference>
<keyword evidence="5 7" id="KW-0573">Peptidoglycan synthesis</keyword>
<evidence type="ECO:0000256" key="2">
    <source>
        <dbReference type="ARBA" id="ARBA00005992"/>
    </source>
</evidence>
<keyword evidence="13" id="KW-1185">Reference proteome</keyword>
<evidence type="ECO:0000256" key="8">
    <source>
        <dbReference type="SAM" id="MobiDB-lite"/>
    </source>
</evidence>
<dbReference type="UniPathway" id="UPA00219"/>
<dbReference type="PROSITE" id="PS51257">
    <property type="entry name" value="PROKAR_LIPOPROTEIN"/>
    <property type="match status" value="1"/>
</dbReference>
<accession>A0A564FYB7</accession>
<feature type="compositionally biased region" description="Low complexity" evidence="8">
    <location>
        <begin position="427"/>
        <end position="446"/>
    </location>
</feature>
<comment type="pathway">
    <text evidence="1 7">Cell wall biogenesis; peptidoglycan biosynthesis.</text>
</comment>
<evidence type="ECO:0000256" key="3">
    <source>
        <dbReference type="ARBA" id="ARBA00022679"/>
    </source>
</evidence>
<dbReference type="RefSeq" id="WP_238179473.1">
    <property type="nucleotide sequence ID" value="NZ_BPQI01000153.1"/>
</dbReference>
<dbReference type="EMBL" id="CABFVH010000014">
    <property type="protein sequence ID" value="VUF12874.1"/>
    <property type="molecule type" value="Genomic_DNA"/>
</dbReference>
<dbReference type="GO" id="GO:0008360">
    <property type="term" value="P:regulation of cell shape"/>
    <property type="evidence" value="ECO:0007669"/>
    <property type="project" value="UniProtKB-UniRule"/>
</dbReference>
<dbReference type="Pfam" id="PF03734">
    <property type="entry name" value="YkuD"/>
    <property type="match status" value="1"/>
</dbReference>
<gene>
    <name evidence="10" type="ORF">IFDJLNFL_4433</name>
    <name evidence="11" type="ORF">MTDSW087_02569</name>
</gene>
<reference evidence="10" key="3">
    <citation type="submission" date="2021-08" db="EMBL/GenBank/DDBJ databases">
        <authorList>
            <person name="Tani A."/>
            <person name="Ola A."/>
            <person name="Ogura Y."/>
            <person name="Katsura K."/>
            <person name="Hayashi T."/>
        </authorList>
    </citation>
    <scope>NUCLEOTIDE SEQUENCE</scope>
    <source>
        <strain evidence="10">DSM 22415</strain>
    </source>
</reference>
<name>A0A564FYB7_9HYPH</name>
<feature type="domain" description="L,D-TPase catalytic" evidence="9">
    <location>
        <begin position="57"/>
        <end position="185"/>
    </location>
</feature>
<dbReference type="SUPFAM" id="SSF141523">
    <property type="entry name" value="L,D-transpeptidase catalytic domain-like"/>
    <property type="match status" value="1"/>
</dbReference>
<evidence type="ECO:0000313" key="13">
    <source>
        <dbReference type="Proteomes" id="UP001055303"/>
    </source>
</evidence>
<evidence type="ECO:0000256" key="6">
    <source>
        <dbReference type="ARBA" id="ARBA00023316"/>
    </source>
</evidence>
<dbReference type="EMBL" id="BPQI01000153">
    <property type="protein sequence ID" value="GJD58512.1"/>
    <property type="molecule type" value="Genomic_DNA"/>
</dbReference>
<dbReference type="AlphaFoldDB" id="A0A564FYB7"/>
<keyword evidence="3" id="KW-0808">Transferase</keyword>
<feature type="compositionally biased region" description="Basic and acidic residues" evidence="8">
    <location>
        <begin position="472"/>
        <end position="503"/>
    </location>
</feature>
<evidence type="ECO:0000256" key="4">
    <source>
        <dbReference type="ARBA" id="ARBA00022960"/>
    </source>
</evidence>
<reference evidence="11 12" key="1">
    <citation type="submission" date="2019-06" db="EMBL/GenBank/DDBJ databases">
        <authorList>
            <person name="Rodrigo-Torres L."/>
            <person name="Arahal R. D."/>
            <person name="Lucena T."/>
        </authorList>
    </citation>
    <scope>NUCLEOTIDE SEQUENCE [LARGE SCALE GENOMIC DNA]</scope>
    <source>
        <strain evidence="11 12">SW08-7</strain>
    </source>
</reference>
<keyword evidence="4 7" id="KW-0133">Cell shape</keyword>
<dbReference type="CDD" id="cd16913">
    <property type="entry name" value="YkuD_like"/>
    <property type="match status" value="1"/>
</dbReference>
<dbReference type="Proteomes" id="UP001055303">
    <property type="component" value="Unassembled WGS sequence"/>
</dbReference>
<feature type="region of interest" description="Disordered" evidence="8">
    <location>
        <begin position="427"/>
        <end position="503"/>
    </location>
</feature>
<evidence type="ECO:0000313" key="11">
    <source>
        <dbReference type="EMBL" id="VUF12874.1"/>
    </source>
</evidence>
<dbReference type="GO" id="GO:0004180">
    <property type="term" value="F:carboxypeptidase activity"/>
    <property type="evidence" value="ECO:0007669"/>
    <property type="project" value="UniProtKB-ARBA"/>
</dbReference>
<protein>
    <recommendedName>
        <fullName evidence="9">L,D-TPase catalytic domain-containing protein</fullName>
    </recommendedName>
</protein>
<dbReference type="PROSITE" id="PS52029">
    <property type="entry name" value="LD_TPASE"/>
    <property type="match status" value="1"/>
</dbReference>
<reference evidence="10" key="2">
    <citation type="journal article" date="2021" name="Front. Microbiol.">
        <title>Comprehensive Comparative Genomics and Phenotyping of Methylobacterium Species.</title>
        <authorList>
            <person name="Alessa O."/>
            <person name="Ogura Y."/>
            <person name="Fujitani Y."/>
            <person name="Takami H."/>
            <person name="Hayashi T."/>
            <person name="Sahin N."/>
            <person name="Tani A."/>
        </authorList>
    </citation>
    <scope>NUCLEOTIDE SEQUENCE</scope>
    <source>
        <strain evidence="10">DSM 22415</strain>
    </source>
</reference>